<accession>A0A2J6S5B5</accession>
<gene>
    <name evidence="2" type="ORF">L207DRAFT_576842</name>
</gene>
<dbReference type="PANTHER" id="PTHR38788:SF3">
    <property type="entry name" value="CLR5 DOMAIN-CONTAINING PROTEIN"/>
    <property type="match status" value="1"/>
</dbReference>
<dbReference type="EMBL" id="KZ613939">
    <property type="protein sequence ID" value="PMD45960.1"/>
    <property type="molecule type" value="Genomic_DNA"/>
</dbReference>
<evidence type="ECO:0000259" key="1">
    <source>
        <dbReference type="Pfam" id="PF14420"/>
    </source>
</evidence>
<name>A0A2J6S5B5_HYAVF</name>
<evidence type="ECO:0000313" key="3">
    <source>
        <dbReference type="Proteomes" id="UP000235786"/>
    </source>
</evidence>
<feature type="domain" description="Clr5" evidence="1">
    <location>
        <begin position="46"/>
        <end position="98"/>
    </location>
</feature>
<proteinExistence type="predicted"/>
<dbReference type="OrthoDB" id="3521172at2759"/>
<keyword evidence="3" id="KW-1185">Reference proteome</keyword>
<dbReference type="AlphaFoldDB" id="A0A2J6S5B5"/>
<protein>
    <submittedName>
        <fullName evidence="2">TPR-like protein</fullName>
    </submittedName>
</protein>
<reference evidence="2 3" key="1">
    <citation type="submission" date="2016-04" db="EMBL/GenBank/DDBJ databases">
        <title>A degradative enzymes factory behind the ericoid mycorrhizal symbiosis.</title>
        <authorList>
            <consortium name="DOE Joint Genome Institute"/>
            <person name="Martino E."/>
            <person name="Morin E."/>
            <person name="Grelet G."/>
            <person name="Kuo A."/>
            <person name="Kohler A."/>
            <person name="Daghino S."/>
            <person name="Barry K."/>
            <person name="Choi C."/>
            <person name="Cichocki N."/>
            <person name="Clum A."/>
            <person name="Copeland A."/>
            <person name="Hainaut M."/>
            <person name="Haridas S."/>
            <person name="Labutti K."/>
            <person name="Lindquist E."/>
            <person name="Lipzen A."/>
            <person name="Khouja H.-R."/>
            <person name="Murat C."/>
            <person name="Ohm R."/>
            <person name="Olson A."/>
            <person name="Spatafora J."/>
            <person name="Veneault-Fourrey C."/>
            <person name="Henrissat B."/>
            <person name="Grigoriev I."/>
            <person name="Martin F."/>
            <person name="Perotto S."/>
        </authorList>
    </citation>
    <scope>NUCLEOTIDE SEQUENCE [LARGE SCALE GENOMIC DNA]</scope>
    <source>
        <strain evidence="2 3">F</strain>
    </source>
</reference>
<dbReference type="PANTHER" id="PTHR38788">
    <property type="entry name" value="CLR5 DOMAIN-CONTAINING PROTEIN"/>
    <property type="match status" value="1"/>
</dbReference>
<sequence length="746" mass="85359">MDSDLDFPRPIWSTASPAAPPLGAELECSAALQPPEMNARRKIYPEEQWLVLKPLIHHLYIEENQTFIKVAGYLQEHHGFKPTKKQFLRRISEWGFEKNVKKDERRAILESFSEVANEGEFEVRMLRGRRLDKAKIRRWRKREQVGESGCVASSGMEAGNQDDISKGSFCYEEQTQSITMNQGTSIQDGRRFPASLVMEISKNDLSEEIPRYEKQFGWMPMDQGQKLNLWMIVNVTGSPGLTGLIGALTLDCCDFIPELDLSAANPGDWVDAYRCMPPNEDCSRTVSKEVQNQYHYFSAASLSISDLHIYNPSKERQYRMPSPFDELCPFPKSVPRGTSCFRENLKTDHLLSTSSLMKKEFECRKKFKAPRTMEPSAMIDLVNSMRSIAWRHYELDQYPQSEGWWRRVIALSLEIPGYKPSYILRACLQVVNNLHLQGRCKEALRLHHAIHSKIANLVELGHPIAILSKEVLGKIQRSLNNSELESSICREIVQICLCRFGTKSRDTVDALESLGTTLYACHQYQEAAAILDISIRLDCEISHNAKRNTTEVQNTMLAMSYLASCLLSQGKYGDSAAVLVATERYFKDLICLENSSGRLYYKQKAKLLRAEGRLLESEKIFRDILNHGPDNPTVGRTNALYHLASLLTETGLQEEAAALWEKLFFEQVEFKGIAHNTSIADCECLGHFYTKFGRYDDAIPLFQQTIEKLVLIQGNDPGFCNEYIEELSDWILWVEERRREAEKLRK</sequence>
<dbReference type="Proteomes" id="UP000235786">
    <property type="component" value="Unassembled WGS sequence"/>
</dbReference>
<dbReference type="Gene3D" id="1.25.40.10">
    <property type="entry name" value="Tetratricopeptide repeat domain"/>
    <property type="match status" value="2"/>
</dbReference>
<dbReference type="STRING" id="1149755.A0A2J6S5B5"/>
<evidence type="ECO:0000313" key="2">
    <source>
        <dbReference type="EMBL" id="PMD45960.1"/>
    </source>
</evidence>
<dbReference type="SUPFAM" id="SSF48452">
    <property type="entry name" value="TPR-like"/>
    <property type="match status" value="1"/>
</dbReference>
<dbReference type="InterPro" id="IPR025676">
    <property type="entry name" value="Clr5_dom"/>
</dbReference>
<dbReference type="Pfam" id="PF14420">
    <property type="entry name" value="Clr5"/>
    <property type="match status" value="1"/>
</dbReference>
<dbReference type="InterPro" id="IPR011990">
    <property type="entry name" value="TPR-like_helical_dom_sf"/>
</dbReference>
<organism evidence="2 3">
    <name type="scientific">Hyaloscypha variabilis (strain UAMH 11265 / GT02V1 / F)</name>
    <name type="common">Meliniomyces variabilis</name>
    <dbReference type="NCBI Taxonomy" id="1149755"/>
    <lineage>
        <taxon>Eukaryota</taxon>
        <taxon>Fungi</taxon>
        <taxon>Dikarya</taxon>
        <taxon>Ascomycota</taxon>
        <taxon>Pezizomycotina</taxon>
        <taxon>Leotiomycetes</taxon>
        <taxon>Helotiales</taxon>
        <taxon>Hyaloscyphaceae</taxon>
        <taxon>Hyaloscypha</taxon>
        <taxon>Hyaloscypha variabilis</taxon>
    </lineage>
</organism>